<keyword evidence="5" id="KW-1185">Reference proteome</keyword>
<dbReference type="SUPFAM" id="SSF55961">
    <property type="entry name" value="Bet v1-like"/>
    <property type="match status" value="1"/>
</dbReference>
<protein>
    <submittedName>
        <fullName evidence="4">TIGR01777 family oxidoreductase</fullName>
    </submittedName>
</protein>
<comment type="similarity">
    <text evidence="1">Belongs to the NAD(P)-dependent epimerase/dehydratase family. SDR39U1 subfamily.</text>
</comment>
<evidence type="ECO:0000259" key="2">
    <source>
        <dbReference type="Pfam" id="PF01370"/>
    </source>
</evidence>
<name>A0ABY4N3H0_9MICO</name>
<dbReference type="PANTHER" id="PTHR11092">
    <property type="entry name" value="SUGAR NUCLEOTIDE EPIMERASE RELATED"/>
    <property type="match status" value="1"/>
</dbReference>
<dbReference type="RefSeq" id="WP_249477351.1">
    <property type="nucleotide sequence ID" value="NZ_CP097218.1"/>
</dbReference>
<evidence type="ECO:0000256" key="1">
    <source>
        <dbReference type="ARBA" id="ARBA00009353"/>
    </source>
</evidence>
<dbReference type="SUPFAM" id="SSF51735">
    <property type="entry name" value="NAD(P)-binding Rossmann-fold domains"/>
    <property type="match status" value="1"/>
</dbReference>
<dbReference type="InterPro" id="IPR001509">
    <property type="entry name" value="Epimerase_deHydtase"/>
</dbReference>
<accession>A0ABY4N3H0</accession>
<evidence type="ECO:0000313" key="4">
    <source>
        <dbReference type="EMBL" id="UQN28312.1"/>
    </source>
</evidence>
<dbReference type="InterPro" id="IPR023393">
    <property type="entry name" value="START-like_dom_sf"/>
</dbReference>
<dbReference type="Pfam" id="PF08338">
    <property type="entry name" value="DUF1731"/>
    <property type="match status" value="1"/>
</dbReference>
<dbReference type="Pfam" id="PF01370">
    <property type="entry name" value="Epimerase"/>
    <property type="match status" value="1"/>
</dbReference>
<reference evidence="4" key="1">
    <citation type="submission" date="2022-05" db="EMBL/GenBank/DDBJ databases">
        <title>Genomic analysis of Brachybacterium sp. CBA3104.</title>
        <authorList>
            <person name="Roh S.W."/>
            <person name="Kim Y.B."/>
            <person name="Kim Y."/>
        </authorList>
    </citation>
    <scope>NUCLEOTIDE SEQUENCE</scope>
    <source>
        <strain evidence="4">CBA3104</strain>
    </source>
</reference>
<dbReference type="EMBL" id="CP097218">
    <property type="protein sequence ID" value="UQN28312.1"/>
    <property type="molecule type" value="Genomic_DNA"/>
</dbReference>
<feature type="domain" description="DUF1731" evidence="3">
    <location>
        <begin position="434"/>
        <end position="482"/>
    </location>
</feature>
<dbReference type="Proteomes" id="UP001055868">
    <property type="component" value="Chromosome"/>
</dbReference>
<evidence type="ECO:0000313" key="5">
    <source>
        <dbReference type="Proteomes" id="UP001055868"/>
    </source>
</evidence>
<proteinExistence type="inferred from homology"/>
<dbReference type="InterPro" id="IPR010099">
    <property type="entry name" value="SDR39U1"/>
</dbReference>
<organism evidence="4 5">
    <name type="scientific">Brachybacterium kimchii</name>
    <dbReference type="NCBI Taxonomy" id="2942909"/>
    <lineage>
        <taxon>Bacteria</taxon>
        <taxon>Bacillati</taxon>
        <taxon>Actinomycetota</taxon>
        <taxon>Actinomycetes</taxon>
        <taxon>Micrococcales</taxon>
        <taxon>Dermabacteraceae</taxon>
        <taxon>Brachybacterium</taxon>
    </lineage>
</organism>
<evidence type="ECO:0000259" key="3">
    <source>
        <dbReference type="Pfam" id="PF08338"/>
    </source>
</evidence>
<dbReference type="Gene3D" id="3.30.530.20">
    <property type="match status" value="1"/>
</dbReference>
<dbReference type="PANTHER" id="PTHR11092:SF0">
    <property type="entry name" value="EPIMERASE FAMILY PROTEIN SDR39U1"/>
    <property type="match status" value="1"/>
</dbReference>
<feature type="domain" description="NAD-dependent epimerase/dehydratase" evidence="2">
    <location>
        <begin position="184"/>
        <end position="313"/>
    </location>
</feature>
<dbReference type="InterPro" id="IPR013549">
    <property type="entry name" value="DUF1731"/>
</dbReference>
<dbReference type="NCBIfam" id="TIGR01777">
    <property type="entry name" value="yfcH"/>
    <property type="match status" value="1"/>
</dbReference>
<sequence>MRIEARTPLDHGVDEALAWHERPGALVRLTPPGMARIEDPDAGGLEVGRRVAVRLGPPLLPTGLSPRWELRHASREDRGSGGTAVHSFVDSQVTGPFRTWRHQHEIAGTGSGSSEIRDRIDLELPGGIGETGGIGADEAAGIGGLPAREARRTIEGMLAFRGEQLRDDLAFHARHAGSPRLVVAIAGASGLIGTQLVALLRTGGHRVIRMVRGPAEGPDEISWDPERGELDPADLEGVDAVVNLAGRPISTRFTARAEREILTSRVHGGDLIARTLARMRGGSGAPDGPGILVQASAIGAYGAQRPGEVLTEDDAFGDDVLARVCEAWEASSAPAARAGVRVVHLRTGIVLSDGGGALLPQIPMFLAGVGGRLAAPDAVLSWITLDDMTRAYAHALGADDLEGPVNAVAPAPVTSRELARTLGRVLHRPSLVPVPGFGPALLLGKEGAKELVRADQDVDASRLLGSGFDPAHTELEQALRHVLRRPMV</sequence>
<dbReference type="Gene3D" id="3.40.50.720">
    <property type="entry name" value="NAD(P)-binding Rossmann-like Domain"/>
    <property type="match status" value="1"/>
</dbReference>
<dbReference type="InterPro" id="IPR036291">
    <property type="entry name" value="NAD(P)-bd_dom_sf"/>
</dbReference>
<gene>
    <name evidence="4" type="ORF">M4486_11705</name>
</gene>